<evidence type="ECO:0000256" key="8">
    <source>
        <dbReference type="RuleBase" id="RU363041"/>
    </source>
</evidence>
<sequence length="246" mass="26374">MTLPTLAVIALVVVLTSISKSGFAGALGVFAVPLLLLVMPAVDAIALMLPMLIVADVLSLKSYWRRWRGDLITQLLPAVIVGVIVAQWLITAIDGRWLSAAIATFSAGFAIRSLFFANTRYALLASHWGAKAMGLLCGLASTLVHAGGPPLIMYFNAKALPPHHYVATAAALFALMNGVKLIAFSSQGLLTLDILLLALAFSPLALVGNWLGVKIQQRFDAQRFVRVMNRLLLLLAAVLFIKLMLS</sequence>
<keyword evidence="5 8" id="KW-0812">Transmembrane</keyword>
<evidence type="ECO:0000256" key="5">
    <source>
        <dbReference type="ARBA" id="ARBA00022692"/>
    </source>
</evidence>
<dbReference type="eggNOG" id="COG0730">
    <property type="taxonomic scope" value="Bacteria"/>
</dbReference>
<gene>
    <name evidence="9" type="ORF">TW72_10640</name>
</gene>
<name>A0A0F4PW22_9GAMM</name>
<dbReference type="GO" id="GO:0005886">
    <property type="term" value="C:plasma membrane"/>
    <property type="evidence" value="ECO:0007669"/>
    <property type="project" value="UniProtKB-SubCell"/>
</dbReference>
<dbReference type="AlphaFoldDB" id="A0A0F4PW22"/>
<keyword evidence="6 8" id="KW-1133">Transmembrane helix</keyword>
<keyword evidence="4 8" id="KW-1003">Cell membrane</keyword>
<evidence type="ECO:0000256" key="1">
    <source>
        <dbReference type="ARBA" id="ARBA00004651"/>
    </source>
</evidence>
<dbReference type="OrthoDB" id="7028171at2"/>
<evidence type="ECO:0000256" key="7">
    <source>
        <dbReference type="ARBA" id="ARBA00023136"/>
    </source>
</evidence>
<feature type="transmembrane region" description="Helical" evidence="8">
    <location>
        <begin position="224"/>
        <end position="245"/>
    </location>
</feature>
<feature type="transmembrane region" description="Helical" evidence="8">
    <location>
        <begin position="71"/>
        <end position="90"/>
    </location>
</feature>
<proteinExistence type="inferred from homology"/>
<dbReference type="PATRIC" id="fig|151081.8.peg.1968"/>
<feature type="transmembrane region" description="Helical" evidence="8">
    <location>
        <begin position="34"/>
        <end position="59"/>
    </location>
</feature>
<feature type="transmembrane region" description="Helical" evidence="8">
    <location>
        <begin position="96"/>
        <end position="116"/>
    </location>
</feature>
<dbReference type="Pfam" id="PF01925">
    <property type="entry name" value="TauE"/>
    <property type="match status" value="1"/>
</dbReference>
<feature type="transmembrane region" description="Helical" evidence="8">
    <location>
        <begin position="164"/>
        <end position="183"/>
    </location>
</feature>
<dbReference type="PANTHER" id="PTHR30269">
    <property type="entry name" value="TRANSMEMBRANE PROTEIN YFCA"/>
    <property type="match status" value="1"/>
</dbReference>
<keyword evidence="3" id="KW-0813">Transport</keyword>
<dbReference type="EMBL" id="JXXZ01000008">
    <property type="protein sequence ID" value="KJY99319.1"/>
    <property type="molecule type" value="Genomic_DNA"/>
</dbReference>
<comment type="subcellular location">
    <subcellularLocation>
        <location evidence="1 8">Cell membrane</location>
        <topology evidence="1 8">Multi-pass membrane protein</topology>
    </subcellularLocation>
</comment>
<dbReference type="InterPro" id="IPR052017">
    <property type="entry name" value="TSUP"/>
</dbReference>
<dbReference type="InterPro" id="IPR002781">
    <property type="entry name" value="TM_pro_TauE-like"/>
</dbReference>
<reference evidence="9 10" key="1">
    <citation type="journal article" date="2015" name="BMC Genomics">
        <title>Genome mining reveals unlocked bioactive potential of marine Gram-negative bacteria.</title>
        <authorList>
            <person name="Machado H."/>
            <person name="Sonnenschein E.C."/>
            <person name="Melchiorsen J."/>
            <person name="Gram L."/>
        </authorList>
    </citation>
    <scope>NUCLEOTIDE SEQUENCE [LARGE SCALE GENOMIC DNA]</scope>
    <source>
        <strain evidence="9 10">S3137</strain>
    </source>
</reference>
<comment type="caution">
    <text evidence="9">The sequence shown here is derived from an EMBL/GenBank/DDBJ whole genome shotgun (WGS) entry which is preliminary data.</text>
</comment>
<keyword evidence="7 8" id="KW-0472">Membrane</keyword>
<dbReference type="Proteomes" id="UP000033664">
    <property type="component" value="Unassembled WGS sequence"/>
</dbReference>
<dbReference type="RefSeq" id="WP_045979435.1">
    <property type="nucleotide sequence ID" value="NZ_JXXY01000007.1"/>
</dbReference>
<organism evidence="9 10">
    <name type="scientific">Pseudoalteromonas ruthenica</name>
    <dbReference type="NCBI Taxonomy" id="151081"/>
    <lineage>
        <taxon>Bacteria</taxon>
        <taxon>Pseudomonadati</taxon>
        <taxon>Pseudomonadota</taxon>
        <taxon>Gammaproteobacteria</taxon>
        <taxon>Alteromonadales</taxon>
        <taxon>Pseudoalteromonadaceae</taxon>
        <taxon>Pseudoalteromonas</taxon>
    </lineage>
</organism>
<keyword evidence="10" id="KW-1185">Reference proteome</keyword>
<feature type="transmembrane region" description="Helical" evidence="8">
    <location>
        <begin position="190"/>
        <end position="212"/>
    </location>
</feature>
<evidence type="ECO:0000256" key="4">
    <source>
        <dbReference type="ARBA" id="ARBA00022475"/>
    </source>
</evidence>
<dbReference type="PANTHER" id="PTHR30269:SF37">
    <property type="entry name" value="MEMBRANE TRANSPORTER PROTEIN"/>
    <property type="match status" value="1"/>
</dbReference>
<dbReference type="GeneID" id="58228949"/>
<accession>A0A0F4PW22</accession>
<evidence type="ECO:0000256" key="3">
    <source>
        <dbReference type="ARBA" id="ARBA00022448"/>
    </source>
</evidence>
<comment type="similarity">
    <text evidence="2 8">Belongs to the 4-toluene sulfonate uptake permease (TSUP) (TC 2.A.102) family.</text>
</comment>
<protein>
    <recommendedName>
        <fullName evidence="8">Probable membrane transporter protein</fullName>
    </recommendedName>
</protein>
<evidence type="ECO:0000256" key="6">
    <source>
        <dbReference type="ARBA" id="ARBA00022989"/>
    </source>
</evidence>
<evidence type="ECO:0000313" key="9">
    <source>
        <dbReference type="EMBL" id="KJY99319.1"/>
    </source>
</evidence>
<evidence type="ECO:0000313" key="10">
    <source>
        <dbReference type="Proteomes" id="UP000033664"/>
    </source>
</evidence>
<evidence type="ECO:0000256" key="2">
    <source>
        <dbReference type="ARBA" id="ARBA00009142"/>
    </source>
</evidence>